<feature type="compositionally biased region" description="Acidic residues" evidence="1">
    <location>
        <begin position="537"/>
        <end position="549"/>
    </location>
</feature>
<name>A0A8H4JSX0_9HYPO</name>
<keyword evidence="4" id="KW-1185">Reference proteome</keyword>
<evidence type="ECO:0000313" key="3">
    <source>
        <dbReference type="EMBL" id="KAF4437391.1"/>
    </source>
</evidence>
<proteinExistence type="predicted"/>
<organism evidence="3 4">
    <name type="scientific">Fusarium austroafricanum</name>
    <dbReference type="NCBI Taxonomy" id="2364996"/>
    <lineage>
        <taxon>Eukaryota</taxon>
        <taxon>Fungi</taxon>
        <taxon>Dikarya</taxon>
        <taxon>Ascomycota</taxon>
        <taxon>Pezizomycotina</taxon>
        <taxon>Sordariomycetes</taxon>
        <taxon>Hypocreomycetidae</taxon>
        <taxon>Hypocreales</taxon>
        <taxon>Nectriaceae</taxon>
        <taxon>Fusarium</taxon>
        <taxon>Fusarium concolor species complex</taxon>
    </lineage>
</organism>
<dbReference type="InterPro" id="IPR011990">
    <property type="entry name" value="TPR-like_helical_dom_sf"/>
</dbReference>
<dbReference type="SUPFAM" id="SSF48452">
    <property type="entry name" value="TPR-like"/>
    <property type="match status" value="1"/>
</dbReference>
<feature type="domain" description="Ubiquitin-like" evidence="2">
    <location>
        <begin position="303"/>
        <end position="386"/>
    </location>
</feature>
<protein>
    <recommendedName>
        <fullName evidence="2">Ubiquitin-like domain-containing protein</fullName>
    </recommendedName>
</protein>
<evidence type="ECO:0000313" key="4">
    <source>
        <dbReference type="Proteomes" id="UP000605986"/>
    </source>
</evidence>
<comment type="caution">
    <text evidence="3">The sequence shown here is derived from an EMBL/GenBank/DDBJ whole genome shotgun (WGS) entry which is preliminary data.</text>
</comment>
<dbReference type="EMBL" id="JAADJG010000761">
    <property type="protein sequence ID" value="KAF4437391.1"/>
    <property type="molecule type" value="Genomic_DNA"/>
</dbReference>
<dbReference type="PANTHER" id="PTHR38886">
    <property type="entry name" value="SESA DOMAIN-CONTAINING PROTEIN"/>
    <property type="match status" value="1"/>
</dbReference>
<feature type="region of interest" description="Disordered" evidence="1">
    <location>
        <begin position="528"/>
        <end position="549"/>
    </location>
</feature>
<dbReference type="InterPro" id="IPR054464">
    <property type="entry name" value="ULD_fung"/>
</dbReference>
<gene>
    <name evidence="3" type="ORF">F53441_13068</name>
</gene>
<dbReference type="AlphaFoldDB" id="A0A8H4JSX0"/>
<dbReference type="Pfam" id="PF22893">
    <property type="entry name" value="ULD_2"/>
    <property type="match status" value="1"/>
</dbReference>
<accession>A0A8H4JSX0</accession>
<dbReference type="PANTHER" id="PTHR38886:SF1">
    <property type="entry name" value="NACHT-NTPASE AND P-LOOP NTPASES N-TERMINAL DOMAIN-CONTAINING PROTEIN"/>
    <property type="match status" value="1"/>
</dbReference>
<evidence type="ECO:0000256" key="1">
    <source>
        <dbReference type="SAM" id="MobiDB-lite"/>
    </source>
</evidence>
<evidence type="ECO:0000259" key="2">
    <source>
        <dbReference type="Pfam" id="PF22893"/>
    </source>
</evidence>
<dbReference type="OrthoDB" id="3045089at2759"/>
<dbReference type="Proteomes" id="UP000605986">
    <property type="component" value="Unassembled WGS sequence"/>
</dbReference>
<sequence>MSFGCAVGDVIAVLGLFERIAIELRNYKDAPTHFQQLRAELDLVHSTLKHVLSLDPECEEELQTLEKIRAIVMHCSQPLQAMVGKMRSKDGSLGHFKTTRSLSAIGTRLHWSIIAKSDVDSLRQVVMSQMSAINILLSVQQLTRVKRLALQSKSVGTHQSLAIEEHANAIAGHASNILSITSRTQSAVDALAADANIRAEIHSKQSKSIDKHLTGIETSMLHLTRQAEKVSAIARHHTAFLTRHAKALFRLMQDVKQLFIFLTKCSKEMLEAIGRNTRMLLDISGQLKRIIRAIEAIPLHLTLDIVRLDDAHGESWALPFQACKTWESFCNLLQFVVYANERPGANNTIRNRFAVALAKTGRQVSENNWTSFIKSGSHIEQAMVVEGVRSSEACMDPKCTGTLQDQVLEVERRKSCSIAENWYLLDRAYIVSHKYKKAFDCLETAVTLEGRSPSFWMTVDAADAFGRCIELNPNLPHVRGRLEALQAYIKDSDLMMLRTQRIHTMIETPLQTQYDAVDQAQGEHITLNPIRETGQGDFDDEIDEETVEE</sequence>
<reference evidence="3" key="1">
    <citation type="submission" date="2020-01" db="EMBL/GenBank/DDBJ databases">
        <title>Identification and distribution of gene clusters putatively required for synthesis of sphingolipid metabolism inhibitors in phylogenetically diverse species of the filamentous fungus Fusarium.</title>
        <authorList>
            <person name="Kim H.-S."/>
            <person name="Busman M."/>
            <person name="Brown D.W."/>
            <person name="Divon H."/>
            <person name="Uhlig S."/>
            <person name="Proctor R.H."/>
        </authorList>
    </citation>
    <scope>NUCLEOTIDE SEQUENCE</scope>
    <source>
        <strain evidence="3">NRRL 53441</strain>
    </source>
</reference>